<evidence type="ECO:0000256" key="1">
    <source>
        <dbReference type="SAM" id="MobiDB-lite"/>
    </source>
</evidence>
<dbReference type="EMBL" id="CAJNOQ010023403">
    <property type="protein sequence ID" value="CAF1514824.1"/>
    <property type="molecule type" value="Genomic_DNA"/>
</dbReference>
<feature type="compositionally biased region" description="Low complexity" evidence="1">
    <location>
        <begin position="183"/>
        <end position="201"/>
    </location>
</feature>
<evidence type="ECO:0000313" key="4">
    <source>
        <dbReference type="Proteomes" id="UP000663829"/>
    </source>
</evidence>
<proteinExistence type="predicted"/>
<name>A0A815U7B1_9BILA</name>
<dbReference type="AlphaFoldDB" id="A0A815U7B1"/>
<accession>A0A815U7B1</accession>
<evidence type="ECO:0000313" key="2">
    <source>
        <dbReference type="EMBL" id="CAF1514824.1"/>
    </source>
</evidence>
<protein>
    <submittedName>
        <fullName evidence="2">Uncharacterized protein</fullName>
    </submittedName>
</protein>
<dbReference type="EMBL" id="CAJOBC010088948">
    <property type="protein sequence ID" value="CAF4374957.1"/>
    <property type="molecule type" value="Genomic_DNA"/>
</dbReference>
<sequence length="333" mass="36079">MPIRIQNNSTSDNVSATLIDQKLESNYPSVLFDDFFSSAVKTMTTIDECSTALSSLSTTTVDKTNNNNYILTDSELAAMFISITTPDADNQKTTHDTSDNTLDDVFLQTVTDLACCSSSTTSIHDEQTQQQSLLNNFSSSLFKQALPLSDASVLGPPPGFPPLQTLNERSCSINTGQINSISSSTSSLSSLSIPTTSTSSTAEANHTSDTLRSQLLMPASNNSIEYLSSSSSSHSLNEQSTFFSNLNYSLPAASQMNTIATTSTTTTTTTCLSNFSLLYDNENNLLYPFNNNDNNVIDNRTPQPSNTTSEKTDYRLTDDSKIVTDEVVIQLPL</sequence>
<keyword evidence="4" id="KW-1185">Reference proteome</keyword>
<comment type="caution">
    <text evidence="2">The sequence shown here is derived from an EMBL/GenBank/DDBJ whole genome shotgun (WGS) entry which is preliminary data.</text>
</comment>
<evidence type="ECO:0000313" key="3">
    <source>
        <dbReference type="EMBL" id="CAF4374957.1"/>
    </source>
</evidence>
<dbReference type="Proteomes" id="UP000681722">
    <property type="component" value="Unassembled WGS sequence"/>
</dbReference>
<dbReference type="Proteomes" id="UP000663829">
    <property type="component" value="Unassembled WGS sequence"/>
</dbReference>
<gene>
    <name evidence="2" type="ORF">GPM918_LOCUS37277</name>
    <name evidence="3" type="ORF">SRO942_LOCUS38040</name>
</gene>
<reference evidence="2" key="1">
    <citation type="submission" date="2021-02" db="EMBL/GenBank/DDBJ databases">
        <authorList>
            <person name="Nowell W R."/>
        </authorList>
    </citation>
    <scope>NUCLEOTIDE SEQUENCE</scope>
</reference>
<feature type="non-terminal residue" evidence="2">
    <location>
        <position position="1"/>
    </location>
</feature>
<feature type="non-terminal residue" evidence="2">
    <location>
        <position position="333"/>
    </location>
</feature>
<feature type="region of interest" description="Disordered" evidence="1">
    <location>
        <begin position="183"/>
        <end position="207"/>
    </location>
</feature>
<organism evidence="2 4">
    <name type="scientific">Didymodactylos carnosus</name>
    <dbReference type="NCBI Taxonomy" id="1234261"/>
    <lineage>
        <taxon>Eukaryota</taxon>
        <taxon>Metazoa</taxon>
        <taxon>Spiralia</taxon>
        <taxon>Gnathifera</taxon>
        <taxon>Rotifera</taxon>
        <taxon>Eurotatoria</taxon>
        <taxon>Bdelloidea</taxon>
        <taxon>Philodinida</taxon>
        <taxon>Philodinidae</taxon>
        <taxon>Didymodactylos</taxon>
    </lineage>
</organism>